<sequence length="171" mass="18467">MARRQINTSEVLNILMNDDSDNLVDSEDEYLPNDESDSSEEPDSPVAKSRCKISVPYIPCSESKEAPAPPAEEAPAPPAEEAPAPPAEEAPAPSAEDIPAPPAEDAPAPPAEDTPAPPAEDARAAEVYQDVANIPKRIYKKVEIKVLVTDQEPEPDQLNIPDDKKKQKKKL</sequence>
<feature type="compositionally biased region" description="Pro residues" evidence="1">
    <location>
        <begin position="99"/>
        <end position="118"/>
    </location>
</feature>
<feature type="compositionally biased region" description="Low complexity" evidence="1">
    <location>
        <begin position="89"/>
        <end position="98"/>
    </location>
</feature>
<evidence type="ECO:0000313" key="2">
    <source>
        <dbReference type="EMBL" id="KAK6179797.1"/>
    </source>
</evidence>
<accession>A0AAN8JMT3</accession>
<feature type="region of interest" description="Disordered" evidence="1">
    <location>
        <begin position="149"/>
        <end position="171"/>
    </location>
</feature>
<protein>
    <submittedName>
        <fullName evidence="2">Uncharacterized protein</fullName>
    </submittedName>
</protein>
<gene>
    <name evidence="2" type="ORF">SNE40_012074</name>
</gene>
<reference evidence="2 3" key="1">
    <citation type="submission" date="2024-01" db="EMBL/GenBank/DDBJ databases">
        <title>The genome of the rayed Mediterranean limpet Patella caerulea (Linnaeus, 1758).</title>
        <authorList>
            <person name="Anh-Thu Weber A."/>
            <person name="Halstead-Nussloch G."/>
        </authorList>
    </citation>
    <scope>NUCLEOTIDE SEQUENCE [LARGE SCALE GENOMIC DNA]</scope>
    <source>
        <strain evidence="2">AATW-2023a</strain>
        <tissue evidence="2">Whole specimen</tissue>
    </source>
</reference>
<dbReference type="Proteomes" id="UP001347796">
    <property type="component" value="Unassembled WGS sequence"/>
</dbReference>
<name>A0AAN8JMT3_PATCE</name>
<feature type="compositionally biased region" description="Pro residues" evidence="1">
    <location>
        <begin position="67"/>
        <end position="88"/>
    </location>
</feature>
<feature type="region of interest" description="Disordered" evidence="1">
    <location>
        <begin position="17"/>
        <end position="128"/>
    </location>
</feature>
<keyword evidence="3" id="KW-1185">Reference proteome</keyword>
<dbReference type="EMBL" id="JAZGQO010000008">
    <property type="protein sequence ID" value="KAK6179797.1"/>
    <property type="molecule type" value="Genomic_DNA"/>
</dbReference>
<comment type="caution">
    <text evidence="2">The sequence shown here is derived from an EMBL/GenBank/DDBJ whole genome shotgun (WGS) entry which is preliminary data.</text>
</comment>
<evidence type="ECO:0000313" key="3">
    <source>
        <dbReference type="Proteomes" id="UP001347796"/>
    </source>
</evidence>
<organism evidence="2 3">
    <name type="scientific">Patella caerulea</name>
    <name type="common">Rayed Mediterranean limpet</name>
    <dbReference type="NCBI Taxonomy" id="87958"/>
    <lineage>
        <taxon>Eukaryota</taxon>
        <taxon>Metazoa</taxon>
        <taxon>Spiralia</taxon>
        <taxon>Lophotrochozoa</taxon>
        <taxon>Mollusca</taxon>
        <taxon>Gastropoda</taxon>
        <taxon>Patellogastropoda</taxon>
        <taxon>Patelloidea</taxon>
        <taxon>Patellidae</taxon>
        <taxon>Patella</taxon>
    </lineage>
</organism>
<feature type="compositionally biased region" description="Acidic residues" evidence="1">
    <location>
        <begin position="18"/>
        <end position="43"/>
    </location>
</feature>
<dbReference type="AlphaFoldDB" id="A0AAN8JMT3"/>
<evidence type="ECO:0000256" key="1">
    <source>
        <dbReference type="SAM" id="MobiDB-lite"/>
    </source>
</evidence>
<proteinExistence type="predicted"/>